<feature type="non-terminal residue" evidence="1">
    <location>
        <position position="1"/>
    </location>
</feature>
<protein>
    <submittedName>
        <fullName evidence="1">Uncharacterized protein</fullName>
    </submittedName>
</protein>
<gene>
    <name evidence="1" type="ORF">VAMP_305n1</name>
</gene>
<keyword evidence="2" id="KW-1185">Reference proteome</keyword>
<evidence type="ECO:0000313" key="1">
    <source>
        <dbReference type="EMBL" id="MBS8122333.1"/>
    </source>
</evidence>
<dbReference type="RefSeq" id="WP_213349775.1">
    <property type="nucleotide sequence ID" value="NZ_JAEDAM010000074.1"/>
</dbReference>
<dbReference type="EMBL" id="JAEDAM010000074">
    <property type="protein sequence ID" value="MBS8122333.1"/>
    <property type="molecule type" value="Genomic_DNA"/>
</dbReference>
<dbReference type="Proteomes" id="UP000680365">
    <property type="component" value="Unassembled WGS sequence"/>
</dbReference>
<evidence type="ECO:0000313" key="2">
    <source>
        <dbReference type="Proteomes" id="UP000680365"/>
    </source>
</evidence>
<sequence>KIPVIVKENNWVPVNNTNSDGSSFIVLGDNSEIVKKQDGTILSGDSLDDVFVEVNEYNMEQGISRKTSCVKLISEEVCKNLDPDNNTVLLYDDNWNKQGTLEDCYEDEFTYVFDTASFSFPIDDDDPIYGDYTQGRLACIRK</sequence>
<accession>A0ABS5QNV0</accession>
<comment type="caution">
    <text evidence="1">The sequence shown here is derived from an EMBL/GenBank/DDBJ whole genome shotgun (WGS) entry which is preliminary data.</text>
</comment>
<organism evidence="1 2">
    <name type="scientific">Candidatus Vampirococcus lugosii</name>
    <dbReference type="NCBI Taxonomy" id="2789015"/>
    <lineage>
        <taxon>Bacteria</taxon>
        <taxon>Candidatus Absconditibacteriota</taxon>
        <taxon>Vampirococcus</taxon>
    </lineage>
</organism>
<proteinExistence type="predicted"/>
<reference evidence="1 2" key="1">
    <citation type="journal article" date="2021" name="Nat. Commun.">
        <title>Reductive evolution and unique predatory mode in the CPR bacterium Vampirococcus lugosii.</title>
        <authorList>
            <person name="Moreira D."/>
            <person name="Zivanovic Y."/>
            <person name="Lopez-Archilla A.I."/>
            <person name="Iniesto M."/>
            <person name="Lopez-Garcia P."/>
        </authorList>
    </citation>
    <scope>NUCLEOTIDE SEQUENCE [LARGE SCALE GENOMIC DNA]</scope>
    <source>
        <strain evidence="1">Chiprana</strain>
    </source>
</reference>
<name>A0ABS5QNV0_9BACT</name>